<gene>
    <name evidence="1" type="ORF">FEM48_Zijuj09G0073700</name>
</gene>
<evidence type="ECO:0000313" key="2">
    <source>
        <dbReference type="Proteomes" id="UP000813462"/>
    </source>
</evidence>
<dbReference type="PANTHER" id="PTHR33443:SF35">
    <property type="entry name" value="VQ DOMAIN-CONTAINING PROTEIN"/>
    <property type="match status" value="1"/>
</dbReference>
<evidence type="ECO:0000313" key="1">
    <source>
        <dbReference type="EMBL" id="KAH7517522.1"/>
    </source>
</evidence>
<dbReference type="Proteomes" id="UP000813462">
    <property type="component" value="Unassembled WGS sequence"/>
</dbReference>
<name>A0A978URM2_ZIZJJ</name>
<dbReference type="InterPro" id="IPR053234">
    <property type="entry name" value="RPM1_Interactor"/>
</dbReference>
<dbReference type="AlphaFoldDB" id="A0A978URM2"/>
<organism evidence="1 2">
    <name type="scientific">Ziziphus jujuba var. spinosa</name>
    <dbReference type="NCBI Taxonomy" id="714518"/>
    <lineage>
        <taxon>Eukaryota</taxon>
        <taxon>Viridiplantae</taxon>
        <taxon>Streptophyta</taxon>
        <taxon>Embryophyta</taxon>
        <taxon>Tracheophyta</taxon>
        <taxon>Spermatophyta</taxon>
        <taxon>Magnoliopsida</taxon>
        <taxon>eudicotyledons</taxon>
        <taxon>Gunneridae</taxon>
        <taxon>Pentapetalae</taxon>
        <taxon>rosids</taxon>
        <taxon>fabids</taxon>
        <taxon>Rosales</taxon>
        <taxon>Rhamnaceae</taxon>
        <taxon>Paliureae</taxon>
        <taxon>Ziziphus</taxon>
    </lineage>
</organism>
<comment type="caution">
    <text evidence="1">The sequence shown here is derived from an EMBL/GenBank/DDBJ whole genome shotgun (WGS) entry which is preliminary data.</text>
</comment>
<accession>A0A978URM2</accession>
<dbReference type="PANTHER" id="PTHR33443">
    <property type="entry name" value="ZGC:112980"/>
    <property type="match status" value="1"/>
</dbReference>
<protein>
    <submittedName>
        <fullName evidence="1">Uncharacterized protein</fullName>
    </submittedName>
</protein>
<sequence length="159" mass="18299">MKNRTPMMLWSWVRSTKSRGQKSWRRTMKDVDDDCVVLDGDPHNKPVDYSAIEIGFGLDELLIVGEKGQIACRDCPHSRHLCVSFPFSTTPHDRHCNQCHYYVCDSLAPCVSWGNGISSTDHCHATDKDETWKIQRRNFKFGKNCNNIICFKNLGYLLT</sequence>
<proteinExistence type="predicted"/>
<dbReference type="EMBL" id="JAEACU010000009">
    <property type="protein sequence ID" value="KAH7517522.1"/>
    <property type="molecule type" value="Genomic_DNA"/>
</dbReference>
<reference evidence="1" key="1">
    <citation type="journal article" date="2021" name="Front. Plant Sci.">
        <title>Chromosome-Scale Genome Assembly for Chinese Sour Jujube and Insights Into Its Genome Evolution and Domestication Signature.</title>
        <authorList>
            <person name="Shen L.-Y."/>
            <person name="Luo H."/>
            <person name="Wang X.-L."/>
            <person name="Wang X.-M."/>
            <person name="Qiu X.-J."/>
            <person name="Liu H."/>
            <person name="Zhou S.-S."/>
            <person name="Jia K.-H."/>
            <person name="Nie S."/>
            <person name="Bao Y.-T."/>
            <person name="Zhang R.-G."/>
            <person name="Yun Q.-Z."/>
            <person name="Chai Y.-H."/>
            <person name="Lu J.-Y."/>
            <person name="Li Y."/>
            <person name="Zhao S.-W."/>
            <person name="Mao J.-F."/>
            <person name="Jia S.-G."/>
            <person name="Mao Y.-M."/>
        </authorList>
    </citation>
    <scope>NUCLEOTIDE SEQUENCE</scope>
    <source>
        <strain evidence="1">AT0</strain>
        <tissue evidence="1">Leaf</tissue>
    </source>
</reference>